<dbReference type="RefSeq" id="WP_132461894.1">
    <property type="nucleotide sequence ID" value="NZ_SLXP01000005.1"/>
</dbReference>
<dbReference type="OrthoDB" id="7869539at2"/>
<proteinExistence type="predicted"/>
<dbReference type="EMBL" id="SLXP01000005">
    <property type="protein sequence ID" value="TCP41319.1"/>
    <property type="molecule type" value="Genomic_DNA"/>
</dbReference>
<evidence type="ECO:0000313" key="1">
    <source>
        <dbReference type="EMBL" id="TCP41319.1"/>
    </source>
</evidence>
<dbReference type="AlphaFoldDB" id="A0A4R2PZ36"/>
<protein>
    <submittedName>
        <fullName evidence="1">Uncharacterized protein</fullName>
    </submittedName>
</protein>
<evidence type="ECO:0000313" key="2">
    <source>
        <dbReference type="Proteomes" id="UP000294835"/>
    </source>
</evidence>
<gene>
    <name evidence="1" type="ORF">EV662_10565</name>
</gene>
<keyword evidence="2" id="KW-1185">Reference proteome</keyword>
<comment type="caution">
    <text evidence="1">The sequence shown here is derived from an EMBL/GenBank/DDBJ whole genome shotgun (WGS) entry which is preliminary data.</text>
</comment>
<reference evidence="1 2" key="1">
    <citation type="submission" date="2019-03" db="EMBL/GenBank/DDBJ databases">
        <title>Genomic Encyclopedia of Type Strains, Phase IV (KMG-IV): sequencing the most valuable type-strain genomes for metagenomic binning, comparative biology and taxonomic classification.</title>
        <authorList>
            <person name="Goeker M."/>
        </authorList>
    </citation>
    <scope>NUCLEOTIDE SEQUENCE [LARGE SCALE GENOMIC DNA]</scope>
    <source>
        <strain evidence="1 2">DSM 18063</strain>
    </source>
</reference>
<organism evidence="1 2">
    <name type="scientific">Rhodovulum marinum</name>
    <dbReference type="NCBI Taxonomy" id="320662"/>
    <lineage>
        <taxon>Bacteria</taxon>
        <taxon>Pseudomonadati</taxon>
        <taxon>Pseudomonadota</taxon>
        <taxon>Alphaproteobacteria</taxon>
        <taxon>Rhodobacterales</taxon>
        <taxon>Paracoccaceae</taxon>
        <taxon>Rhodovulum</taxon>
    </lineage>
</organism>
<accession>A0A4R2PZ36</accession>
<dbReference type="Proteomes" id="UP000294835">
    <property type="component" value="Unassembled WGS sequence"/>
</dbReference>
<sequence>MALRFTHIDETRAKGIIDDGLPFDIVRTGDRATGRIHTWSKSLANRCVDTVADMRSLTYELVAFYRDDQRKRA</sequence>
<name>A0A4R2PZ36_9RHOB</name>